<dbReference type="OrthoDB" id="2013972at2759"/>
<dbReference type="SUPFAM" id="SSF53335">
    <property type="entry name" value="S-adenosyl-L-methionine-dependent methyltransferases"/>
    <property type="match status" value="1"/>
</dbReference>
<sequence length="291" mass="33943">MGNQQSTKKRNKKKSPSKSSTNEQKSWYVEGRRYTNYKNSKYFFPDDEIEMDRLQMQHYLFRHIFYGNFSAPVEDVLKRGGRILDIGCGPGTWVLENSCDFVRSEFYGIDIAPMFPSTIKPRNAHFIQANILDGLPFDDNYFDFVHLENWATQVIPECIRVCKPNGWIEFYEGDGTAFNGGPCYVRIVESLRQEFSSMGLNLSAAIFYKDWLLKEPNLAKIQEEVRKQSIGKFKKILFQTLAPRLANNLGISLNEFDKMLQAVHEEYNKYGTYMNFHRVYAQKISINEHAR</sequence>
<reference evidence="3" key="1">
    <citation type="submission" date="2021-06" db="EMBL/GenBank/DDBJ databases">
        <authorList>
            <person name="Kallberg Y."/>
            <person name="Tangrot J."/>
            <person name="Rosling A."/>
        </authorList>
    </citation>
    <scope>NUCLEOTIDE SEQUENCE</scope>
    <source>
        <strain evidence="3">IN212</strain>
    </source>
</reference>
<dbReference type="CDD" id="cd02440">
    <property type="entry name" value="AdoMet_MTases"/>
    <property type="match status" value="1"/>
</dbReference>
<dbReference type="Proteomes" id="UP000789396">
    <property type="component" value="Unassembled WGS sequence"/>
</dbReference>
<dbReference type="InterPro" id="IPR029063">
    <property type="entry name" value="SAM-dependent_MTases_sf"/>
</dbReference>
<dbReference type="Gene3D" id="3.40.50.150">
    <property type="entry name" value="Vaccinia Virus protein VP39"/>
    <property type="match status" value="1"/>
</dbReference>
<dbReference type="PANTHER" id="PTHR43591">
    <property type="entry name" value="METHYLTRANSFERASE"/>
    <property type="match status" value="1"/>
</dbReference>
<evidence type="ECO:0000259" key="2">
    <source>
        <dbReference type="Pfam" id="PF13649"/>
    </source>
</evidence>
<dbReference type="InterPro" id="IPR041698">
    <property type="entry name" value="Methyltransf_25"/>
</dbReference>
<accession>A0A9N8WFZ6</accession>
<protein>
    <submittedName>
        <fullName evidence="3">16034_t:CDS:1</fullName>
    </submittedName>
</protein>
<proteinExistence type="predicted"/>
<gene>
    <name evidence="3" type="ORF">RFULGI_LOCUS1688</name>
</gene>
<feature type="region of interest" description="Disordered" evidence="1">
    <location>
        <begin position="1"/>
        <end position="25"/>
    </location>
</feature>
<feature type="domain" description="Methyltransferase" evidence="2">
    <location>
        <begin position="83"/>
        <end position="166"/>
    </location>
</feature>
<name>A0A9N8WFZ6_9GLOM</name>
<dbReference type="PANTHER" id="PTHR43591:SF24">
    <property type="entry name" value="2-METHOXY-6-POLYPRENYL-1,4-BENZOQUINOL METHYLASE, MITOCHONDRIAL"/>
    <property type="match status" value="1"/>
</dbReference>
<organism evidence="3 4">
    <name type="scientific">Racocetra fulgida</name>
    <dbReference type="NCBI Taxonomy" id="60492"/>
    <lineage>
        <taxon>Eukaryota</taxon>
        <taxon>Fungi</taxon>
        <taxon>Fungi incertae sedis</taxon>
        <taxon>Mucoromycota</taxon>
        <taxon>Glomeromycotina</taxon>
        <taxon>Glomeromycetes</taxon>
        <taxon>Diversisporales</taxon>
        <taxon>Gigasporaceae</taxon>
        <taxon>Racocetra</taxon>
    </lineage>
</organism>
<evidence type="ECO:0000256" key="1">
    <source>
        <dbReference type="SAM" id="MobiDB-lite"/>
    </source>
</evidence>
<dbReference type="GO" id="GO:0008168">
    <property type="term" value="F:methyltransferase activity"/>
    <property type="evidence" value="ECO:0007669"/>
    <property type="project" value="TreeGrafter"/>
</dbReference>
<evidence type="ECO:0000313" key="4">
    <source>
        <dbReference type="Proteomes" id="UP000789396"/>
    </source>
</evidence>
<dbReference type="AlphaFoldDB" id="A0A9N8WFZ6"/>
<keyword evidence="4" id="KW-1185">Reference proteome</keyword>
<evidence type="ECO:0000313" key="3">
    <source>
        <dbReference type="EMBL" id="CAG8484404.1"/>
    </source>
</evidence>
<dbReference type="Pfam" id="PF13649">
    <property type="entry name" value="Methyltransf_25"/>
    <property type="match status" value="1"/>
</dbReference>
<feature type="compositionally biased region" description="Basic residues" evidence="1">
    <location>
        <begin position="7"/>
        <end position="16"/>
    </location>
</feature>
<comment type="caution">
    <text evidence="3">The sequence shown here is derived from an EMBL/GenBank/DDBJ whole genome shotgun (WGS) entry which is preliminary data.</text>
</comment>
<dbReference type="EMBL" id="CAJVPZ010001103">
    <property type="protein sequence ID" value="CAG8484404.1"/>
    <property type="molecule type" value="Genomic_DNA"/>
</dbReference>